<dbReference type="InterPro" id="IPR036045">
    <property type="entry name" value="Sec1-like_sf"/>
</dbReference>
<dbReference type="GO" id="GO:0016192">
    <property type="term" value="P:vesicle-mediated transport"/>
    <property type="evidence" value="ECO:0007669"/>
    <property type="project" value="InterPro"/>
</dbReference>
<accession>A0A7S4EAC2</accession>
<dbReference type="InterPro" id="IPR043154">
    <property type="entry name" value="Sec-1-like_dom1"/>
</dbReference>
<dbReference type="InterPro" id="IPR027482">
    <property type="entry name" value="Sec1-like_dom2"/>
</dbReference>
<dbReference type="SUPFAM" id="SSF56815">
    <property type="entry name" value="Sec1/munc18-like (SM) proteins"/>
    <property type="match status" value="1"/>
</dbReference>
<dbReference type="EMBL" id="HBIW01017847">
    <property type="protein sequence ID" value="CAE0699941.1"/>
    <property type="molecule type" value="Transcribed_RNA"/>
</dbReference>
<evidence type="ECO:0008006" key="4">
    <source>
        <dbReference type="Google" id="ProtNLM"/>
    </source>
</evidence>
<dbReference type="InterPro" id="IPR043155">
    <property type="entry name" value="VPS33_dom3b"/>
</dbReference>
<organism evidence="3">
    <name type="scientific">Pelagomonas calceolata</name>
    <dbReference type="NCBI Taxonomy" id="35677"/>
    <lineage>
        <taxon>Eukaryota</taxon>
        <taxon>Sar</taxon>
        <taxon>Stramenopiles</taxon>
        <taxon>Ochrophyta</taxon>
        <taxon>Pelagophyceae</taxon>
        <taxon>Pelagomonadales</taxon>
        <taxon>Pelagomonadaceae</taxon>
        <taxon>Pelagomonas</taxon>
    </lineage>
</organism>
<dbReference type="InterPro" id="IPR043127">
    <property type="entry name" value="Sec-1-like_dom3a"/>
</dbReference>
<evidence type="ECO:0000256" key="1">
    <source>
        <dbReference type="ARBA" id="ARBA00009884"/>
    </source>
</evidence>
<feature type="transmembrane region" description="Helical" evidence="2">
    <location>
        <begin position="649"/>
        <end position="669"/>
    </location>
</feature>
<name>A0A7S4EAC2_9STRA</name>
<dbReference type="Gene3D" id="1.25.40.850">
    <property type="match status" value="1"/>
</dbReference>
<dbReference type="Pfam" id="PF00995">
    <property type="entry name" value="Sec1"/>
    <property type="match status" value="1"/>
</dbReference>
<proteinExistence type="inferred from homology"/>
<sequence>MSAPAPSRRSAALALEQLTAEIRSELYLLLDDVGGQICLVLDRGIGGQLDHVVPGGAEALRSHGVRFVRSLRPELDAVREHRVVYLVRPTVAAMMLIAGHVMNENMAEVTPRRFHVFMVPRTTVLCTHVLEEAGVLPHVRVGAYRLDAIALDTDVLSLELPDSLREVAVDGDPTALECVTQFLLRFEQLYGTPREVRTFGTAARGVAERLARADLRAERARCRARSGGDGVATAAGPRDFGGVLPQCNLSDAADARARRDVDTLVIIDRLADLVTPMVTPLTYEGLVDEVMGGIHHGCARLPRAVVADDADETASAAAADADGDRVAYALNSRDALYAEVRDLNIEELGARLGDRAKAIRAAYDAFRARRDASITEIHDFVKRIPGLAAAYRSLQTHIRLAECVARATDARAFRARWHAERTFLEGEPAFDVIDDLLATREPPFSLLRLACLASLTTGGLRAARHDALRRGVLQTYGFELLGTLHHLERVGLLARARDATAAGLVLGGGGARTPFAALRRALRLVVADVNPRQPSDAAYVSSGYAPISVRLVEAIAAPDDAALATALPQVPGLPHLAYAPRAFSREELGCAFDDAGAGVLAAGALHRVSPGSPASPGAKPVLVVVFVGGVTYAEIAALRLLSRRPDFPFTVLVAATAVINGAGLLQTLVMEMENSLQKTHATA</sequence>
<keyword evidence="2" id="KW-1133">Transmembrane helix</keyword>
<gene>
    <name evidence="3" type="ORF">PCAL00307_LOCUS15377</name>
</gene>
<dbReference type="PANTHER" id="PTHR11679">
    <property type="entry name" value="VESICLE PROTEIN SORTING-ASSOCIATED"/>
    <property type="match status" value="1"/>
</dbReference>
<dbReference type="Gene3D" id="3.40.50.2060">
    <property type="match status" value="1"/>
</dbReference>
<dbReference type="InterPro" id="IPR001619">
    <property type="entry name" value="Sec1-like"/>
</dbReference>
<dbReference type="Gene3D" id="3.90.830.10">
    <property type="entry name" value="Syntaxin Binding Protein 1, Chain A, domain 2"/>
    <property type="match status" value="1"/>
</dbReference>
<comment type="similarity">
    <text evidence="1">Belongs to the STXBP/unc-18/SEC1 family.</text>
</comment>
<protein>
    <recommendedName>
        <fullName evidence="4">Vacuolar protein sorting-associated protein 33A</fullName>
    </recommendedName>
</protein>
<dbReference type="AlphaFoldDB" id="A0A7S4EAC2"/>
<keyword evidence="2" id="KW-0472">Membrane</keyword>
<evidence type="ECO:0000313" key="3">
    <source>
        <dbReference type="EMBL" id="CAE0699941.1"/>
    </source>
</evidence>
<reference evidence="3" key="1">
    <citation type="submission" date="2021-01" db="EMBL/GenBank/DDBJ databases">
        <authorList>
            <person name="Corre E."/>
            <person name="Pelletier E."/>
            <person name="Niang G."/>
            <person name="Scheremetjew M."/>
            <person name="Finn R."/>
            <person name="Kale V."/>
            <person name="Holt S."/>
            <person name="Cochrane G."/>
            <person name="Meng A."/>
            <person name="Brown T."/>
            <person name="Cohen L."/>
        </authorList>
    </citation>
    <scope>NUCLEOTIDE SEQUENCE</scope>
    <source>
        <strain evidence="3">CCMP1756</strain>
    </source>
</reference>
<evidence type="ECO:0000256" key="2">
    <source>
        <dbReference type="SAM" id="Phobius"/>
    </source>
</evidence>
<feature type="transmembrane region" description="Helical" evidence="2">
    <location>
        <begin position="621"/>
        <end position="642"/>
    </location>
</feature>
<dbReference type="Gene3D" id="3.40.50.1910">
    <property type="match status" value="2"/>
</dbReference>
<keyword evidence="2" id="KW-0812">Transmembrane</keyword>